<dbReference type="SUPFAM" id="SSF53850">
    <property type="entry name" value="Periplasmic binding protein-like II"/>
    <property type="match status" value="1"/>
</dbReference>
<dbReference type="GO" id="GO:0005524">
    <property type="term" value="F:ATP binding"/>
    <property type="evidence" value="ECO:0007669"/>
    <property type="project" value="UniProtKB-KW"/>
</dbReference>
<dbReference type="PANTHER" id="PTHR31528:SF3">
    <property type="entry name" value="THIAMINE BIOSYNTHESIS PROTEIN HI_0357-RELATED"/>
    <property type="match status" value="1"/>
</dbReference>
<proteinExistence type="predicted"/>
<name>A0A537JZV5_9BACT</name>
<dbReference type="InterPro" id="IPR015168">
    <property type="entry name" value="SsuA/THI5"/>
</dbReference>
<dbReference type="Pfam" id="PF09084">
    <property type="entry name" value="NMT1"/>
    <property type="match status" value="1"/>
</dbReference>
<evidence type="ECO:0000313" key="3">
    <source>
        <dbReference type="Proteomes" id="UP000318509"/>
    </source>
</evidence>
<reference evidence="2 3" key="1">
    <citation type="journal article" date="2019" name="Nat. Microbiol.">
        <title>Mediterranean grassland soil C-N compound turnover is dependent on rainfall and depth, and is mediated by genomically divergent microorganisms.</title>
        <authorList>
            <person name="Diamond S."/>
            <person name="Andeer P.F."/>
            <person name="Li Z."/>
            <person name="Crits-Christoph A."/>
            <person name="Burstein D."/>
            <person name="Anantharaman K."/>
            <person name="Lane K.R."/>
            <person name="Thomas B.C."/>
            <person name="Pan C."/>
            <person name="Northen T.R."/>
            <person name="Banfield J.F."/>
        </authorList>
    </citation>
    <scope>NUCLEOTIDE SEQUENCE [LARGE SCALE GENOMIC DNA]</scope>
    <source>
        <strain evidence="2">NP_3</strain>
    </source>
</reference>
<gene>
    <name evidence="2" type="ORF">E6H00_10915</name>
</gene>
<dbReference type="AlphaFoldDB" id="A0A537JZV5"/>
<sequence>MRRLWGVGVAGLALVIAASMPGAGAAPQLLVFMLDWFPNPDHVPLYAAQAEGFFTKEGVRVTLQVPANTDDPLKLAAAGRVDVAVNYEPNVIIARAQGLPVRSIGVLVGQPLITVMFLRSSGIRSPKDLEGRRVGFAVTGFAEAMVDQMMRTAGGSAARVRMVSVGFDLVPALLAHKVDAVAGAYRNYERVQIELQGQAVGMFEPERFGVPTFDELVLITSDQGLARRRDALGRFVRAVDRGIAFTLAHPDQAFADFVRANPKMTLDDDLNRRSFQATLPAYARSQVQRAARWDEFDRWLAAHKVITGPVPTEELYTNLTP</sequence>
<evidence type="ECO:0000313" key="2">
    <source>
        <dbReference type="EMBL" id="TMI89068.1"/>
    </source>
</evidence>
<accession>A0A537JZV5</accession>
<organism evidence="2 3">
    <name type="scientific">Candidatus Segetimicrobium genomatis</name>
    <dbReference type="NCBI Taxonomy" id="2569760"/>
    <lineage>
        <taxon>Bacteria</taxon>
        <taxon>Bacillati</taxon>
        <taxon>Candidatus Sysuimicrobiota</taxon>
        <taxon>Candidatus Sysuimicrobiia</taxon>
        <taxon>Candidatus Sysuimicrobiales</taxon>
        <taxon>Candidatus Segetimicrobiaceae</taxon>
        <taxon>Candidatus Segetimicrobium</taxon>
    </lineage>
</organism>
<dbReference type="GO" id="GO:0009228">
    <property type="term" value="P:thiamine biosynthetic process"/>
    <property type="evidence" value="ECO:0007669"/>
    <property type="project" value="InterPro"/>
</dbReference>
<dbReference type="EMBL" id="VBAK01000130">
    <property type="protein sequence ID" value="TMI89068.1"/>
    <property type="molecule type" value="Genomic_DNA"/>
</dbReference>
<dbReference type="Proteomes" id="UP000318509">
    <property type="component" value="Unassembled WGS sequence"/>
</dbReference>
<protein>
    <submittedName>
        <fullName evidence="2">ABC transporter ATP-binding protein</fullName>
    </submittedName>
</protein>
<keyword evidence="2" id="KW-0067">ATP-binding</keyword>
<dbReference type="PANTHER" id="PTHR31528">
    <property type="entry name" value="4-AMINO-5-HYDROXYMETHYL-2-METHYLPYRIMIDINE PHOSPHATE SYNTHASE THI11-RELATED"/>
    <property type="match status" value="1"/>
</dbReference>
<evidence type="ECO:0000259" key="1">
    <source>
        <dbReference type="Pfam" id="PF09084"/>
    </source>
</evidence>
<comment type="caution">
    <text evidence="2">The sequence shown here is derived from an EMBL/GenBank/DDBJ whole genome shotgun (WGS) entry which is preliminary data.</text>
</comment>
<keyword evidence="2" id="KW-0547">Nucleotide-binding</keyword>
<feature type="domain" description="SsuA/THI5-like" evidence="1">
    <location>
        <begin position="39"/>
        <end position="253"/>
    </location>
</feature>
<dbReference type="Gene3D" id="3.40.190.10">
    <property type="entry name" value="Periplasmic binding protein-like II"/>
    <property type="match status" value="2"/>
</dbReference>
<dbReference type="InterPro" id="IPR027939">
    <property type="entry name" value="NMT1/THI5"/>
</dbReference>